<dbReference type="AlphaFoldDB" id="A0A380PA47"/>
<keyword evidence="2" id="KW-0472">Membrane</keyword>
<accession>A0A380PA47</accession>
<feature type="region of interest" description="Disordered" evidence="1">
    <location>
        <begin position="1"/>
        <end position="20"/>
    </location>
</feature>
<evidence type="ECO:0000313" key="3">
    <source>
        <dbReference type="EMBL" id="SUP61778.1"/>
    </source>
</evidence>
<name>A0A380PA47_STRGR</name>
<reference evidence="3 4" key="1">
    <citation type="submission" date="2018-06" db="EMBL/GenBank/DDBJ databases">
        <authorList>
            <consortium name="Pathogen Informatics"/>
            <person name="Doyle S."/>
        </authorList>
    </citation>
    <scope>NUCLEOTIDE SEQUENCE [LARGE SCALE GENOMIC DNA]</scope>
    <source>
        <strain evidence="3 4">NCTC7807</strain>
    </source>
</reference>
<evidence type="ECO:0000256" key="1">
    <source>
        <dbReference type="SAM" id="MobiDB-lite"/>
    </source>
</evidence>
<protein>
    <submittedName>
        <fullName evidence="3">Uncharacterized protein</fullName>
    </submittedName>
</protein>
<keyword evidence="2" id="KW-0812">Transmembrane</keyword>
<feature type="compositionally biased region" description="Basic and acidic residues" evidence="1">
    <location>
        <begin position="1"/>
        <end position="11"/>
    </location>
</feature>
<evidence type="ECO:0000313" key="4">
    <source>
        <dbReference type="Proteomes" id="UP000254150"/>
    </source>
</evidence>
<sequence>MTRPVSPEDRTPSSARPPSGSSRALAWIGAGIAVVSLGAVIILGMQDRTEAAVAAGAIGVAFAAGSITVTVNVRE</sequence>
<gene>
    <name evidence="3" type="ORF">NCTC7807_04936</name>
</gene>
<dbReference type="Proteomes" id="UP000254150">
    <property type="component" value="Unassembled WGS sequence"/>
</dbReference>
<feature type="transmembrane region" description="Helical" evidence="2">
    <location>
        <begin position="24"/>
        <end position="45"/>
    </location>
</feature>
<proteinExistence type="predicted"/>
<dbReference type="EMBL" id="UHID01000008">
    <property type="protein sequence ID" value="SUP61778.1"/>
    <property type="molecule type" value="Genomic_DNA"/>
</dbReference>
<feature type="transmembrane region" description="Helical" evidence="2">
    <location>
        <begin position="51"/>
        <end position="73"/>
    </location>
</feature>
<keyword evidence="2" id="KW-1133">Transmembrane helix</keyword>
<evidence type="ECO:0000256" key="2">
    <source>
        <dbReference type="SAM" id="Phobius"/>
    </source>
</evidence>
<organism evidence="3 4">
    <name type="scientific">Streptomyces griseus</name>
    <dbReference type="NCBI Taxonomy" id="1911"/>
    <lineage>
        <taxon>Bacteria</taxon>
        <taxon>Bacillati</taxon>
        <taxon>Actinomycetota</taxon>
        <taxon>Actinomycetes</taxon>
        <taxon>Kitasatosporales</taxon>
        <taxon>Streptomycetaceae</taxon>
        <taxon>Streptomyces</taxon>
    </lineage>
</organism>